<organism evidence="1 2">
    <name type="scientific">Actinomycetospora termitidis</name>
    <dbReference type="NCBI Taxonomy" id="3053470"/>
    <lineage>
        <taxon>Bacteria</taxon>
        <taxon>Bacillati</taxon>
        <taxon>Actinomycetota</taxon>
        <taxon>Actinomycetes</taxon>
        <taxon>Pseudonocardiales</taxon>
        <taxon>Pseudonocardiaceae</taxon>
        <taxon>Actinomycetospora</taxon>
    </lineage>
</organism>
<keyword evidence="2" id="KW-1185">Reference proteome</keyword>
<proteinExistence type="predicted"/>
<name>A0ABT7MFH7_9PSEU</name>
<comment type="caution">
    <text evidence="1">The sequence shown here is derived from an EMBL/GenBank/DDBJ whole genome shotgun (WGS) entry which is preliminary data.</text>
</comment>
<accession>A0ABT7MFH7</accession>
<dbReference type="Proteomes" id="UP001231924">
    <property type="component" value="Unassembled WGS sequence"/>
</dbReference>
<reference evidence="1 2" key="1">
    <citation type="submission" date="2023-06" db="EMBL/GenBank/DDBJ databases">
        <title>Actinomycetospora Odt1-22.</title>
        <authorList>
            <person name="Supong K."/>
        </authorList>
    </citation>
    <scope>NUCLEOTIDE SEQUENCE [LARGE SCALE GENOMIC DNA]</scope>
    <source>
        <strain evidence="1 2">Odt1-22</strain>
    </source>
</reference>
<gene>
    <name evidence="1" type="ORF">QRT03_25895</name>
</gene>
<dbReference type="RefSeq" id="WP_286056020.1">
    <property type="nucleotide sequence ID" value="NZ_JASVWF010000007.1"/>
</dbReference>
<sequence>MTFDDAALKSAAAAAYEVSRGRLSRSHLLRDLNAVPPPWEDASAAMRAPWQVAARAAVDAYAAHLALYGAAS</sequence>
<evidence type="ECO:0000313" key="2">
    <source>
        <dbReference type="Proteomes" id="UP001231924"/>
    </source>
</evidence>
<protein>
    <submittedName>
        <fullName evidence="1">Uncharacterized protein</fullName>
    </submittedName>
</protein>
<dbReference type="EMBL" id="JASVWF010000007">
    <property type="protein sequence ID" value="MDL5159426.1"/>
    <property type="molecule type" value="Genomic_DNA"/>
</dbReference>
<evidence type="ECO:0000313" key="1">
    <source>
        <dbReference type="EMBL" id="MDL5159426.1"/>
    </source>
</evidence>